<dbReference type="Gene3D" id="2.170.130.10">
    <property type="entry name" value="TonB-dependent receptor, plug domain"/>
    <property type="match status" value="1"/>
</dbReference>
<name>A0ABU1K562_9FLAO</name>
<evidence type="ECO:0000256" key="5">
    <source>
        <dbReference type="ARBA" id="ARBA00022729"/>
    </source>
</evidence>
<evidence type="ECO:0000313" key="15">
    <source>
        <dbReference type="EMBL" id="MDR6300754.1"/>
    </source>
</evidence>
<evidence type="ECO:0000256" key="10">
    <source>
        <dbReference type="PROSITE-ProRule" id="PRU01360"/>
    </source>
</evidence>
<keyword evidence="6 11" id="KW-0798">TonB box</keyword>
<dbReference type="Proteomes" id="UP001257659">
    <property type="component" value="Unassembled WGS sequence"/>
</dbReference>
<evidence type="ECO:0000313" key="16">
    <source>
        <dbReference type="Proteomes" id="UP001257659"/>
    </source>
</evidence>
<dbReference type="RefSeq" id="WP_309727653.1">
    <property type="nucleotide sequence ID" value="NZ_JAVDQA010000003.1"/>
</dbReference>
<keyword evidence="4 10" id="KW-0812">Transmembrane</keyword>
<evidence type="ECO:0000256" key="9">
    <source>
        <dbReference type="ARBA" id="ARBA00023237"/>
    </source>
</evidence>
<evidence type="ECO:0000256" key="2">
    <source>
        <dbReference type="ARBA" id="ARBA00022448"/>
    </source>
</evidence>
<evidence type="ECO:0000256" key="7">
    <source>
        <dbReference type="ARBA" id="ARBA00023136"/>
    </source>
</evidence>
<gene>
    <name evidence="15" type="ORF">GGR31_001397</name>
</gene>
<keyword evidence="16" id="KW-1185">Reference proteome</keyword>
<keyword evidence="8 15" id="KW-0675">Receptor</keyword>
<dbReference type="InterPro" id="IPR036942">
    <property type="entry name" value="Beta-barrel_TonB_sf"/>
</dbReference>
<dbReference type="SUPFAM" id="SSF56935">
    <property type="entry name" value="Porins"/>
    <property type="match status" value="1"/>
</dbReference>
<evidence type="ECO:0000259" key="13">
    <source>
        <dbReference type="Pfam" id="PF00593"/>
    </source>
</evidence>
<organism evidence="15 16">
    <name type="scientific">Mesonia maritima</name>
    <dbReference type="NCBI Taxonomy" id="1793873"/>
    <lineage>
        <taxon>Bacteria</taxon>
        <taxon>Pseudomonadati</taxon>
        <taxon>Bacteroidota</taxon>
        <taxon>Flavobacteriia</taxon>
        <taxon>Flavobacteriales</taxon>
        <taxon>Flavobacteriaceae</taxon>
        <taxon>Mesonia</taxon>
    </lineage>
</organism>
<protein>
    <submittedName>
        <fullName evidence="15">Iron complex outermembrane receptor protein</fullName>
    </submittedName>
</protein>
<dbReference type="InterPro" id="IPR000531">
    <property type="entry name" value="Beta-barrel_TonB"/>
</dbReference>
<evidence type="ECO:0000256" key="1">
    <source>
        <dbReference type="ARBA" id="ARBA00004571"/>
    </source>
</evidence>
<keyword evidence="9 10" id="KW-0998">Cell outer membrane</keyword>
<sequence length="607" mass="69683">MKHFLALILFFGAILPLFSQSDSITELQTVLLNDNKLADFSTGQQLTTITDSLLNYNQPSLTSVLNYNTPIYFKENGLGMVSSPSFRGTTAQQTAVIWNGININSQFNGQTDFNTINAGSFNEISVRPGGGSIIYGTGAIGGTVHLNNRLSFSEKMDNQVHLSYGSFNTLDARYRINISTKKWTTQLSVTRNQSDNDYDYPENDGKNLNGEFYNTSLNTAIGYRFSSANIIRFYSQFYDSERHFSLIRPSENRTKYDDVNSRNLLEWEIGFDKFTSLAKIAYLEEEYKYFQNIKRDNFSSSKAKTWIAKYDLNYDISSGMQLNGILSYNSTTGVGTNIAEKNREITSASLLFKHQPLEKIQYELSFRKEVTAAYESPFLYAVAADFQVTDFYLLQAKISKNFRIPTFNDLYWSTGGNPTLAAEEAQQFEIGNKFSFNSFTFSLTGYYNSIENMIRWLPSGSGFWQPENVDEVETYGAEILLNWKKNWKNHQVQLNGTYAYTVSENKATENQLIYVPYHKATTSLYYQFKNWFLEYQFLFNGEVFTRTDNNSTYNLEAYSLSNVGFGYHFNQHNVGIKSHNIFDAPYQNVENRPMPGRYYSLYITLNF</sequence>
<comment type="caution">
    <text evidence="15">The sequence shown here is derived from an EMBL/GenBank/DDBJ whole genome shotgun (WGS) entry which is preliminary data.</text>
</comment>
<evidence type="ECO:0000256" key="12">
    <source>
        <dbReference type="SAM" id="SignalP"/>
    </source>
</evidence>
<evidence type="ECO:0000256" key="8">
    <source>
        <dbReference type="ARBA" id="ARBA00023170"/>
    </source>
</evidence>
<keyword evidence="7 10" id="KW-0472">Membrane</keyword>
<evidence type="ECO:0000256" key="4">
    <source>
        <dbReference type="ARBA" id="ARBA00022692"/>
    </source>
</evidence>
<keyword evidence="5 12" id="KW-0732">Signal</keyword>
<comment type="similarity">
    <text evidence="10 11">Belongs to the TonB-dependent receptor family.</text>
</comment>
<dbReference type="EMBL" id="JAVDQA010000003">
    <property type="protein sequence ID" value="MDR6300754.1"/>
    <property type="molecule type" value="Genomic_DNA"/>
</dbReference>
<dbReference type="InterPro" id="IPR012910">
    <property type="entry name" value="Plug_dom"/>
</dbReference>
<feature type="chain" id="PRO_5045056088" evidence="12">
    <location>
        <begin position="22"/>
        <end position="607"/>
    </location>
</feature>
<dbReference type="InterPro" id="IPR037066">
    <property type="entry name" value="Plug_dom_sf"/>
</dbReference>
<feature type="domain" description="TonB-dependent receptor plug" evidence="14">
    <location>
        <begin position="43"/>
        <end position="143"/>
    </location>
</feature>
<evidence type="ECO:0000256" key="6">
    <source>
        <dbReference type="ARBA" id="ARBA00023077"/>
    </source>
</evidence>
<dbReference type="Pfam" id="PF07715">
    <property type="entry name" value="Plug"/>
    <property type="match status" value="1"/>
</dbReference>
<dbReference type="PANTHER" id="PTHR30069">
    <property type="entry name" value="TONB-DEPENDENT OUTER MEMBRANE RECEPTOR"/>
    <property type="match status" value="1"/>
</dbReference>
<proteinExistence type="inferred from homology"/>
<evidence type="ECO:0000256" key="3">
    <source>
        <dbReference type="ARBA" id="ARBA00022452"/>
    </source>
</evidence>
<evidence type="ECO:0000256" key="11">
    <source>
        <dbReference type="RuleBase" id="RU003357"/>
    </source>
</evidence>
<dbReference type="PROSITE" id="PS52016">
    <property type="entry name" value="TONB_DEPENDENT_REC_3"/>
    <property type="match status" value="1"/>
</dbReference>
<keyword evidence="2 10" id="KW-0813">Transport</keyword>
<keyword evidence="3 10" id="KW-1134">Transmembrane beta strand</keyword>
<accession>A0ABU1K562</accession>
<comment type="subcellular location">
    <subcellularLocation>
        <location evidence="1 10">Cell outer membrane</location>
        <topology evidence="1 10">Multi-pass membrane protein</topology>
    </subcellularLocation>
</comment>
<reference evidence="15 16" key="1">
    <citation type="submission" date="2023-07" db="EMBL/GenBank/DDBJ databases">
        <title>Genomic Encyclopedia of Type Strains, Phase IV (KMG-IV): sequencing the most valuable type-strain genomes for metagenomic binning, comparative biology and taxonomic classification.</title>
        <authorList>
            <person name="Goeker M."/>
        </authorList>
    </citation>
    <scope>NUCLEOTIDE SEQUENCE [LARGE SCALE GENOMIC DNA]</scope>
    <source>
        <strain evidence="15 16">DSM 102814</strain>
    </source>
</reference>
<dbReference type="PANTHER" id="PTHR30069:SF29">
    <property type="entry name" value="HEMOGLOBIN AND HEMOGLOBIN-HAPTOGLOBIN-BINDING PROTEIN 1-RELATED"/>
    <property type="match status" value="1"/>
</dbReference>
<evidence type="ECO:0000259" key="14">
    <source>
        <dbReference type="Pfam" id="PF07715"/>
    </source>
</evidence>
<dbReference type="Pfam" id="PF00593">
    <property type="entry name" value="TonB_dep_Rec_b-barrel"/>
    <property type="match status" value="1"/>
</dbReference>
<dbReference type="InterPro" id="IPR039426">
    <property type="entry name" value="TonB-dep_rcpt-like"/>
</dbReference>
<feature type="domain" description="TonB-dependent receptor-like beta-barrel" evidence="13">
    <location>
        <begin position="167"/>
        <end position="571"/>
    </location>
</feature>
<dbReference type="Gene3D" id="2.40.170.20">
    <property type="entry name" value="TonB-dependent receptor, beta-barrel domain"/>
    <property type="match status" value="1"/>
</dbReference>
<feature type="signal peptide" evidence="12">
    <location>
        <begin position="1"/>
        <end position="21"/>
    </location>
</feature>